<accession>A0A8J6NK48</accession>
<dbReference type="Gene3D" id="3.40.50.10170">
    <property type="match status" value="1"/>
</dbReference>
<dbReference type="EMBL" id="JACNJN010000064">
    <property type="protein sequence ID" value="MBC8334419.1"/>
    <property type="molecule type" value="Genomic_DNA"/>
</dbReference>
<organism evidence="2 3">
    <name type="scientific">Candidatus Desulfolinea nitratireducens</name>
    <dbReference type="NCBI Taxonomy" id="2841698"/>
    <lineage>
        <taxon>Bacteria</taxon>
        <taxon>Bacillati</taxon>
        <taxon>Chloroflexota</taxon>
        <taxon>Anaerolineae</taxon>
        <taxon>Anaerolineales</taxon>
        <taxon>Anaerolineales incertae sedis</taxon>
        <taxon>Candidatus Desulfolinea</taxon>
    </lineage>
</organism>
<name>A0A8J6NK48_9CHLR</name>
<dbReference type="PANTHER" id="PTHR33434:SF2">
    <property type="entry name" value="FATTY ACID-BINDING PROTEIN TM_1468"/>
    <property type="match status" value="1"/>
</dbReference>
<dbReference type="SUPFAM" id="SSF82549">
    <property type="entry name" value="DAK1/DegV-like"/>
    <property type="match status" value="1"/>
</dbReference>
<dbReference type="NCBIfam" id="TIGR00762">
    <property type="entry name" value="DegV"/>
    <property type="match status" value="1"/>
</dbReference>
<protein>
    <submittedName>
        <fullName evidence="2">DegV family protein</fullName>
    </submittedName>
</protein>
<dbReference type="Pfam" id="PF02645">
    <property type="entry name" value="DegV"/>
    <property type="match status" value="1"/>
</dbReference>
<dbReference type="AlphaFoldDB" id="A0A8J6NK48"/>
<proteinExistence type="predicted"/>
<dbReference type="InterPro" id="IPR043168">
    <property type="entry name" value="DegV_C"/>
</dbReference>
<sequence>MGKAKITIVTDSSSYIPESATKGLDIAVIPLWLIWGEENLQDGIDIQPAEFYRRLKESNTLPTSSQPSAMEFENFYRSVAENSDQIVSVLVSSKLSGTIASARTAVSELPELSIPIVDSLNSSMGLGFAVLAAARAAAEGKSVEGVVAAAEAMKSKIQFIFIVDTLEYLHKGGRISRGKRLMGTALKIKPILQFEDGEIRPLSQARTKSKAIERVYEIIQERLGGKKIVEAAVADIDNADEADAVADQLRDQFGVTNILRADVSPVVGTHVGPGTIGIAFYTE</sequence>
<dbReference type="PANTHER" id="PTHR33434">
    <property type="entry name" value="DEGV DOMAIN-CONTAINING PROTEIN DR_1986-RELATED"/>
    <property type="match status" value="1"/>
</dbReference>
<evidence type="ECO:0000256" key="1">
    <source>
        <dbReference type="ARBA" id="ARBA00023121"/>
    </source>
</evidence>
<gene>
    <name evidence="2" type="ORF">H8E29_04065</name>
</gene>
<dbReference type="Gene3D" id="3.30.1180.10">
    <property type="match status" value="1"/>
</dbReference>
<dbReference type="GO" id="GO:0008289">
    <property type="term" value="F:lipid binding"/>
    <property type="evidence" value="ECO:0007669"/>
    <property type="project" value="UniProtKB-KW"/>
</dbReference>
<evidence type="ECO:0000313" key="3">
    <source>
        <dbReference type="Proteomes" id="UP000614469"/>
    </source>
</evidence>
<evidence type="ECO:0000313" key="2">
    <source>
        <dbReference type="EMBL" id="MBC8334419.1"/>
    </source>
</evidence>
<dbReference type="Proteomes" id="UP000614469">
    <property type="component" value="Unassembled WGS sequence"/>
</dbReference>
<dbReference type="PROSITE" id="PS51482">
    <property type="entry name" value="DEGV"/>
    <property type="match status" value="1"/>
</dbReference>
<dbReference type="InterPro" id="IPR050270">
    <property type="entry name" value="DegV_domain_contain"/>
</dbReference>
<reference evidence="2 3" key="1">
    <citation type="submission" date="2020-08" db="EMBL/GenBank/DDBJ databases">
        <title>Bridging the membrane lipid divide: bacteria of the FCB group superphylum have the potential to synthesize archaeal ether lipids.</title>
        <authorList>
            <person name="Villanueva L."/>
            <person name="Von Meijenfeldt F.A.B."/>
            <person name="Westbye A.B."/>
            <person name="Yadav S."/>
            <person name="Hopmans E.C."/>
            <person name="Dutilh B.E."/>
            <person name="Sinninghe Damste J.S."/>
        </authorList>
    </citation>
    <scope>NUCLEOTIDE SEQUENCE [LARGE SCALE GENOMIC DNA]</scope>
    <source>
        <strain evidence="2">NIOZ-UU36</strain>
    </source>
</reference>
<dbReference type="InterPro" id="IPR003797">
    <property type="entry name" value="DegV"/>
</dbReference>
<keyword evidence="1" id="KW-0446">Lipid-binding</keyword>
<comment type="caution">
    <text evidence="2">The sequence shown here is derived from an EMBL/GenBank/DDBJ whole genome shotgun (WGS) entry which is preliminary data.</text>
</comment>